<evidence type="ECO:0000313" key="2">
    <source>
        <dbReference type="EMBL" id="KAL2480621.1"/>
    </source>
</evidence>
<name>A0ABD1QWN7_9LAMI</name>
<keyword evidence="3" id="KW-1185">Reference proteome</keyword>
<dbReference type="AlphaFoldDB" id="A0ABD1QWN7"/>
<protein>
    <submittedName>
        <fullName evidence="2">Uncharacterized protein</fullName>
    </submittedName>
</protein>
<sequence length="177" mass="20606">MKRQSQKNIVEITAFKARLVSYNKECEKKVKEEEAMMLLRGKLVVLSLEQYLQNEINKVDSLEKGIFAKELKDDIVRIAKPGYAQAQDPLTKINLGDEGEDLPTFISQLLNKEVNDKLISLLKEYKDCFSWDYEQMFGLDRNVLEHRLPTKPSFNPHKQPPRRFAPNVLPEVKKENE</sequence>
<gene>
    <name evidence="2" type="ORF">Adt_33587</name>
</gene>
<evidence type="ECO:0000256" key="1">
    <source>
        <dbReference type="SAM" id="MobiDB-lite"/>
    </source>
</evidence>
<comment type="caution">
    <text evidence="2">The sequence shown here is derived from an EMBL/GenBank/DDBJ whole genome shotgun (WGS) entry which is preliminary data.</text>
</comment>
<dbReference type="EMBL" id="JBFOLK010000010">
    <property type="protein sequence ID" value="KAL2480621.1"/>
    <property type="molecule type" value="Genomic_DNA"/>
</dbReference>
<evidence type="ECO:0000313" key="3">
    <source>
        <dbReference type="Proteomes" id="UP001604336"/>
    </source>
</evidence>
<organism evidence="2 3">
    <name type="scientific">Abeliophyllum distichum</name>
    <dbReference type="NCBI Taxonomy" id="126358"/>
    <lineage>
        <taxon>Eukaryota</taxon>
        <taxon>Viridiplantae</taxon>
        <taxon>Streptophyta</taxon>
        <taxon>Embryophyta</taxon>
        <taxon>Tracheophyta</taxon>
        <taxon>Spermatophyta</taxon>
        <taxon>Magnoliopsida</taxon>
        <taxon>eudicotyledons</taxon>
        <taxon>Gunneridae</taxon>
        <taxon>Pentapetalae</taxon>
        <taxon>asterids</taxon>
        <taxon>lamiids</taxon>
        <taxon>Lamiales</taxon>
        <taxon>Oleaceae</taxon>
        <taxon>Forsythieae</taxon>
        <taxon>Abeliophyllum</taxon>
    </lineage>
</organism>
<proteinExistence type="predicted"/>
<dbReference type="Proteomes" id="UP001604336">
    <property type="component" value="Unassembled WGS sequence"/>
</dbReference>
<reference evidence="3" key="1">
    <citation type="submission" date="2024-07" db="EMBL/GenBank/DDBJ databases">
        <title>Two chromosome-level genome assemblies of Korean endemic species Abeliophyllum distichum and Forsythia ovata (Oleaceae).</title>
        <authorList>
            <person name="Jang H."/>
        </authorList>
    </citation>
    <scope>NUCLEOTIDE SEQUENCE [LARGE SCALE GENOMIC DNA]</scope>
</reference>
<feature type="region of interest" description="Disordered" evidence="1">
    <location>
        <begin position="150"/>
        <end position="177"/>
    </location>
</feature>
<accession>A0ABD1QWN7</accession>